<organism evidence="9 10">
    <name type="scientific">Pichia sorbitophila (strain ATCC MYA-4447 / BCRC 22081 / CBS 7064 / NBRC 10061 / NRRL Y-12695)</name>
    <name type="common">Hybrid yeast</name>
    <dbReference type="NCBI Taxonomy" id="559304"/>
    <lineage>
        <taxon>Eukaryota</taxon>
        <taxon>Fungi</taxon>
        <taxon>Dikarya</taxon>
        <taxon>Ascomycota</taxon>
        <taxon>Saccharomycotina</taxon>
        <taxon>Pichiomycetes</taxon>
        <taxon>Debaryomycetaceae</taxon>
        <taxon>Millerozyma</taxon>
    </lineage>
</organism>
<proteinExistence type="inferred from homology"/>
<dbReference type="InterPro" id="IPR042776">
    <property type="entry name" value="Ribosomal_mL53_fung"/>
</dbReference>
<dbReference type="FunCoup" id="G8YGQ5">
    <property type="interactions" value="170"/>
</dbReference>
<dbReference type="Proteomes" id="UP000005222">
    <property type="component" value="Chromosome H"/>
</dbReference>
<dbReference type="STRING" id="559304.G8YGQ5"/>
<keyword evidence="3" id="KW-0689">Ribosomal protein</keyword>
<evidence type="ECO:0000256" key="5">
    <source>
        <dbReference type="ARBA" id="ARBA00023274"/>
    </source>
</evidence>
<dbReference type="HOGENOM" id="CLU_131037_1_0_1"/>
<evidence type="ECO:0000313" key="9">
    <source>
        <dbReference type="EMBL" id="CCE80607.1"/>
    </source>
</evidence>
<gene>
    <name evidence="9" type="primary">Piso0_002933</name>
    <name evidence="8" type="ORF">GNLVRS01_PISO0G01216g</name>
    <name evidence="9" type="ORF">GNLVRS01_PISO0H01217g</name>
</gene>
<name>G8YGQ5_PICSO</name>
<dbReference type="GO" id="GO:0003735">
    <property type="term" value="F:structural constituent of ribosome"/>
    <property type="evidence" value="ECO:0007669"/>
    <property type="project" value="TreeGrafter"/>
</dbReference>
<dbReference type="EMBL" id="FO082053">
    <property type="protein sequence ID" value="CCE79842.1"/>
    <property type="molecule type" value="Genomic_DNA"/>
</dbReference>
<dbReference type="GO" id="GO:0005762">
    <property type="term" value="C:mitochondrial large ribosomal subunit"/>
    <property type="evidence" value="ECO:0007669"/>
    <property type="project" value="TreeGrafter"/>
</dbReference>
<keyword evidence="5" id="KW-0687">Ribonucleoprotein</keyword>
<dbReference type="Pfam" id="PF10780">
    <property type="entry name" value="MRP_L53"/>
    <property type="match status" value="1"/>
</dbReference>
<keyword evidence="4" id="KW-0496">Mitochondrion</keyword>
<comment type="similarity">
    <text evidence="2">Belongs to the mitochondrion-specific ribosomal protein mL53 family.</text>
</comment>
<evidence type="ECO:0000256" key="7">
    <source>
        <dbReference type="ARBA" id="ARBA00077936"/>
    </source>
</evidence>
<evidence type="ECO:0000256" key="2">
    <source>
        <dbReference type="ARBA" id="ARBA00005557"/>
    </source>
</evidence>
<accession>G8YGQ5</accession>
<dbReference type="Proteomes" id="UP000005222">
    <property type="component" value="Chromosome G"/>
</dbReference>
<comment type="subcellular location">
    <subcellularLocation>
        <location evidence="1">Mitochondrion</location>
    </subcellularLocation>
</comment>
<evidence type="ECO:0000256" key="3">
    <source>
        <dbReference type="ARBA" id="ARBA00022980"/>
    </source>
</evidence>
<evidence type="ECO:0000313" key="8">
    <source>
        <dbReference type="EMBL" id="CCE79842.1"/>
    </source>
</evidence>
<reference evidence="10" key="2">
    <citation type="journal article" date="2012" name="G3 (Bethesda)">
        <title>Pichia sorbitophila, an interspecies yeast hybrid reveals early steps of genome resolution following polyploidization.</title>
        <authorList>
            <person name="Leh Louis V."/>
            <person name="Despons L."/>
            <person name="Friedrich A."/>
            <person name="Martin T."/>
            <person name="Durrens P."/>
            <person name="Casaregola S."/>
            <person name="Neuveglise C."/>
            <person name="Fairhead C."/>
            <person name="Marck C."/>
            <person name="Cruz J.A."/>
            <person name="Straub M.L."/>
            <person name="Kugler V."/>
            <person name="Sacerdot C."/>
            <person name="Uzunov Z."/>
            <person name="Thierry A."/>
            <person name="Weiss S."/>
            <person name="Bleykasten C."/>
            <person name="De Montigny J."/>
            <person name="Jacques N."/>
            <person name="Jung P."/>
            <person name="Lemaire M."/>
            <person name="Mallet S."/>
            <person name="Morel G."/>
            <person name="Richard G.F."/>
            <person name="Sarkar A."/>
            <person name="Savel G."/>
            <person name="Schacherer J."/>
            <person name="Seret M.L."/>
            <person name="Talla E."/>
            <person name="Samson G."/>
            <person name="Jubin C."/>
            <person name="Poulain J."/>
            <person name="Vacherie B."/>
            <person name="Barbe V."/>
            <person name="Pelletier E."/>
            <person name="Sherman D.J."/>
            <person name="Westhof E."/>
            <person name="Weissenbach J."/>
            <person name="Baret P.V."/>
            <person name="Wincker P."/>
            <person name="Gaillardin C."/>
            <person name="Dujon B."/>
            <person name="Souciet J.L."/>
        </authorList>
    </citation>
    <scope>NUCLEOTIDE SEQUENCE [LARGE SCALE GENOMIC DNA]</scope>
    <source>
        <strain evidence="10">ATCC MYA-4447 / BCRC 22081 / CBS 7064 / NBRC 10061 / NRRL Y-12695</strain>
    </source>
</reference>
<dbReference type="InParanoid" id="G8YGQ5"/>
<dbReference type="EMBL" id="FO082052">
    <property type="protein sequence ID" value="CCE80607.1"/>
    <property type="molecule type" value="Genomic_DNA"/>
</dbReference>
<evidence type="ECO:0000256" key="4">
    <source>
        <dbReference type="ARBA" id="ARBA00023128"/>
    </source>
</evidence>
<dbReference type="Gene3D" id="3.40.30.10">
    <property type="entry name" value="Glutaredoxin"/>
    <property type="match status" value="1"/>
</dbReference>
<protein>
    <recommendedName>
        <fullName evidence="6">Large ribosomal subunit protein mL53</fullName>
    </recommendedName>
    <alternativeName>
        <fullName evidence="7">54S ribosomal protein L44, mitochondrial</fullName>
    </alternativeName>
</protein>
<dbReference type="PANTHER" id="PTHR28236:SF1">
    <property type="entry name" value="LARGE RIBOSOMAL SUBUNIT PROTEIN ML53"/>
    <property type="match status" value="1"/>
</dbReference>
<reference evidence="9" key="1">
    <citation type="submission" date="2011-10" db="EMBL/GenBank/DDBJ databases">
        <authorList>
            <person name="Genoscope - CEA"/>
        </authorList>
    </citation>
    <scope>NUCLEOTIDE SEQUENCE</scope>
</reference>
<evidence type="ECO:0000256" key="1">
    <source>
        <dbReference type="ARBA" id="ARBA00004173"/>
    </source>
</evidence>
<dbReference type="eggNOG" id="ENOG502S452">
    <property type="taxonomic scope" value="Eukaryota"/>
</dbReference>
<sequence length="96" mass="10970">MITKYFTSVSVKFNPFSQGAKTARLFLSRIPPSMKSTCKINYQVLDSKSKSTPLIEVTYKDKHKQNLDPESVTFKELTDKLDEHSRKLALQDAISE</sequence>
<dbReference type="AlphaFoldDB" id="G8YGQ5"/>
<dbReference type="PANTHER" id="PTHR28236">
    <property type="entry name" value="54S RIBOSOMAL PROTEIN L44, MITOCHONDRIAL"/>
    <property type="match status" value="1"/>
</dbReference>
<dbReference type="FunFam" id="3.40.30.10:FF:000260">
    <property type="entry name" value="Mitochondrial ribosomal protein L44"/>
    <property type="match status" value="1"/>
</dbReference>
<evidence type="ECO:0000313" key="10">
    <source>
        <dbReference type="Proteomes" id="UP000005222"/>
    </source>
</evidence>
<evidence type="ECO:0000256" key="6">
    <source>
        <dbReference type="ARBA" id="ARBA00035180"/>
    </source>
</evidence>
<dbReference type="InterPro" id="IPR019716">
    <property type="entry name" value="Ribosomal_mL53"/>
</dbReference>
<dbReference type="OrthoDB" id="4136894at2759"/>
<keyword evidence="10" id="KW-1185">Reference proteome</keyword>